<proteinExistence type="predicted"/>
<feature type="non-terminal residue" evidence="2">
    <location>
        <position position="104"/>
    </location>
</feature>
<dbReference type="Proteomes" id="UP000759131">
    <property type="component" value="Unassembled WGS sequence"/>
</dbReference>
<evidence type="ECO:0000313" key="2">
    <source>
        <dbReference type="EMBL" id="CAD7644950.1"/>
    </source>
</evidence>
<protein>
    <recommendedName>
        <fullName evidence="1">Ig-like domain-containing protein</fullName>
    </recommendedName>
</protein>
<evidence type="ECO:0000259" key="1">
    <source>
        <dbReference type="PROSITE" id="PS50835"/>
    </source>
</evidence>
<dbReference type="AlphaFoldDB" id="A0A7R9LNK0"/>
<dbReference type="InterPro" id="IPR007110">
    <property type="entry name" value="Ig-like_dom"/>
</dbReference>
<evidence type="ECO:0000313" key="3">
    <source>
        <dbReference type="Proteomes" id="UP000759131"/>
    </source>
</evidence>
<dbReference type="PROSITE" id="PS50835">
    <property type="entry name" value="IG_LIKE"/>
    <property type="match status" value="1"/>
</dbReference>
<dbReference type="InterPro" id="IPR013783">
    <property type="entry name" value="Ig-like_fold"/>
</dbReference>
<reference evidence="2" key="1">
    <citation type="submission" date="2020-11" db="EMBL/GenBank/DDBJ databases">
        <authorList>
            <person name="Tran Van P."/>
        </authorList>
    </citation>
    <scope>NUCLEOTIDE SEQUENCE</scope>
</reference>
<organism evidence="2">
    <name type="scientific">Medioppia subpectinata</name>
    <dbReference type="NCBI Taxonomy" id="1979941"/>
    <lineage>
        <taxon>Eukaryota</taxon>
        <taxon>Metazoa</taxon>
        <taxon>Ecdysozoa</taxon>
        <taxon>Arthropoda</taxon>
        <taxon>Chelicerata</taxon>
        <taxon>Arachnida</taxon>
        <taxon>Acari</taxon>
        <taxon>Acariformes</taxon>
        <taxon>Sarcoptiformes</taxon>
        <taxon>Oribatida</taxon>
        <taxon>Brachypylina</taxon>
        <taxon>Oppioidea</taxon>
        <taxon>Oppiidae</taxon>
        <taxon>Medioppia</taxon>
    </lineage>
</organism>
<dbReference type="SUPFAM" id="SSF48726">
    <property type="entry name" value="Immunoglobulin"/>
    <property type="match status" value="1"/>
</dbReference>
<dbReference type="Gene3D" id="2.60.40.10">
    <property type="entry name" value="Immunoglobulins"/>
    <property type="match status" value="1"/>
</dbReference>
<dbReference type="InterPro" id="IPR036179">
    <property type="entry name" value="Ig-like_dom_sf"/>
</dbReference>
<name>A0A7R9LNK0_9ACAR</name>
<dbReference type="EMBL" id="OC887351">
    <property type="protein sequence ID" value="CAD7644950.1"/>
    <property type="molecule type" value="Genomic_DNA"/>
</dbReference>
<accession>A0A7R9LNK0</accession>
<sequence>MSADREGRYMCRASVKGFPEISAQSLVFIKGPPRIRRPYVQYGMDGQAVNVECIIDSIPTPTKILWFHNSRLVDVDNNDGYELIEESIQTDSSFRSTISIRKSK</sequence>
<keyword evidence="3" id="KW-1185">Reference proteome</keyword>
<dbReference type="OrthoDB" id="6413693at2759"/>
<dbReference type="EMBL" id="CAJPIZ010032776">
    <property type="protein sequence ID" value="CAG2120333.1"/>
    <property type="molecule type" value="Genomic_DNA"/>
</dbReference>
<feature type="domain" description="Ig-like" evidence="1">
    <location>
        <begin position="32"/>
        <end position="104"/>
    </location>
</feature>
<gene>
    <name evidence="2" type="ORF">OSB1V03_LOCUS20280</name>
</gene>